<dbReference type="OrthoDB" id="4067054at2"/>
<comment type="caution">
    <text evidence="1">The sequence shown here is derived from an EMBL/GenBank/DDBJ whole genome shotgun (WGS) entry which is preliminary data.</text>
</comment>
<dbReference type="AlphaFoldDB" id="A0A1S2P9F1"/>
<name>A0A1S2P9F1_9ACTN</name>
<proteinExistence type="predicted"/>
<dbReference type="SUPFAM" id="SSF46785">
    <property type="entry name" value="Winged helix' DNA-binding domain"/>
    <property type="match status" value="1"/>
</dbReference>
<dbReference type="Proteomes" id="UP000179935">
    <property type="component" value="Unassembled WGS sequence"/>
</dbReference>
<evidence type="ECO:0000313" key="2">
    <source>
        <dbReference type="Proteomes" id="UP000179935"/>
    </source>
</evidence>
<accession>A0A1S2P9F1</accession>
<protein>
    <submittedName>
        <fullName evidence="1">Uncharacterized protein</fullName>
    </submittedName>
</protein>
<organism evidence="1 2">
    <name type="scientific">Streptomyces colonosanans</name>
    <dbReference type="NCBI Taxonomy" id="1428652"/>
    <lineage>
        <taxon>Bacteria</taxon>
        <taxon>Bacillati</taxon>
        <taxon>Actinomycetota</taxon>
        <taxon>Actinomycetes</taxon>
        <taxon>Kitasatosporales</taxon>
        <taxon>Streptomycetaceae</taxon>
        <taxon>Streptomyces</taxon>
    </lineage>
</organism>
<evidence type="ECO:0000313" key="1">
    <source>
        <dbReference type="EMBL" id="OIJ90423.1"/>
    </source>
</evidence>
<dbReference type="EMBL" id="MLYP01000045">
    <property type="protein sequence ID" value="OIJ90423.1"/>
    <property type="molecule type" value="Genomic_DNA"/>
</dbReference>
<reference evidence="1 2" key="1">
    <citation type="submission" date="2016-10" db="EMBL/GenBank/DDBJ databases">
        <title>Genome sequence of Streptomyces sp. MUSC 93.</title>
        <authorList>
            <person name="Lee L.-H."/>
            <person name="Ser H.-L."/>
            <person name="Law J.W.-F."/>
        </authorList>
    </citation>
    <scope>NUCLEOTIDE SEQUENCE [LARGE SCALE GENOMIC DNA]</scope>
    <source>
        <strain evidence="1 2">MUSC 93</strain>
    </source>
</reference>
<gene>
    <name evidence="1" type="ORF">BIV24_17895</name>
</gene>
<dbReference type="InterPro" id="IPR036390">
    <property type="entry name" value="WH_DNA-bd_sf"/>
</dbReference>
<dbReference type="RefSeq" id="WP_071367335.1">
    <property type="nucleotide sequence ID" value="NZ_MLYP01000045.1"/>
</dbReference>
<sequence>MFASAAAQTAASSSAWRRLARLRAEGLVDRITLPQAGRTRVWFPTPYVVQLASEWREMLCRTTSAGDGSEVQSGLAAGGR</sequence>
<keyword evidence="2" id="KW-1185">Reference proteome</keyword>